<organism evidence="1 2">
    <name type="scientific">Artemisia annua</name>
    <name type="common">Sweet wormwood</name>
    <dbReference type="NCBI Taxonomy" id="35608"/>
    <lineage>
        <taxon>Eukaryota</taxon>
        <taxon>Viridiplantae</taxon>
        <taxon>Streptophyta</taxon>
        <taxon>Embryophyta</taxon>
        <taxon>Tracheophyta</taxon>
        <taxon>Spermatophyta</taxon>
        <taxon>Magnoliopsida</taxon>
        <taxon>eudicotyledons</taxon>
        <taxon>Gunneridae</taxon>
        <taxon>Pentapetalae</taxon>
        <taxon>asterids</taxon>
        <taxon>campanulids</taxon>
        <taxon>Asterales</taxon>
        <taxon>Asteraceae</taxon>
        <taxon>Asteroideae</taxon>
        <taxon>Anthemideae</taxon>
        <taxon>Artemisiinae</taxon>
        <taxon>Artemisia</taxon>
    </lineage>
</organism>
<proteinExistence type="predicted"/>
<evidence type="ECO:0000313" key="2">
    <source>
        <dbReference type="Proteomes" id="UP000245207"/>
    </source>
</evidence>
<dbReference type="EMBL" id="PKPP01011725">
    <property type="protein sequence ID" value="PWA43631.1"/>
    <property type="molecule type" value="Genomic_DNA"/>
</dbReference>
<protein>
    <submittedName>
        <fullName evidence="1">Uncharacterized protein</fullName>
    </submittedName>
</protein>
<reference evidence="1 2" key="1">
    <citation type="journal article" date="2018" name="Mol. Plant">
        <title>The genome of Artemisia annua provides insight into the evolution of Asteraceae family and artemisinin biosynthesis.</title>
        <authorList>
            <person name="Shen Q."/>
            <person name="Zhang L."/>
            <person name="Liao Z."/>
            <person name="Wang S."/>
            <person name="Yan T."/>
            <person name="Shi P."/>
            <person name="Liu M."/>
            <person name="Fu X."/>
            <person name="Pan Q."/>
            <person name="Wang Y."/>
            <person name="Lv Z."/>
            <person name="Lu X."/>
            <person name="Zhang F."/>
            <person name="Jiang W."/>
            <person name="Ma Y."/>
            <person name="Chen M."/>
            <person name="Hao X."/>
            <person name="Li L."/>
            <person name="Tang Y."/>
            <person name="Lv G."/>
            <person name="Zhou Y."/>
            <person name="Sun X."/>
            <person name="Brodelius P.E."/>
            <person name="Rose J.K.C."/>
            <person name="Tang K."/>
        </authorList>
    </citation>
    <scope>NUCLEOTIDE SEQUENCE [LARGE SCALE GENOMIC DNA]</scope>
    <source>
        <strain evidence="2">cv. Huhao1</strain>
        <tissue evidence="1">Leaf</tissue>
    </source>
</reference>
<dbReference type="Proteomes" id="UP000245207">
    <property type="component" value="Unassembled WGS sequence"/>
</dbReference>
<sequence>MSLSEGSINNKQGNLNPESSKRLKRSFMGIMKNEGDDRIMFEYWLRTFAESEVWDLIKESLSPRLCEDEYSIYCENTAHMVNSIKESRIESRVMLLSIHEGIMELLTTISKMNRKLEDDKVKGKGKMVKKEDSLGLNLGI</sequence>
<accession>A0A2U1L3S4</accession>
<gene>
    <name evidence="1" type="ORF">CTI12_AA533820</name>
</gene>
<name>A0A2U1L3S4_ARTAN</name>
<keyword evidence="2" id="KW-1185">Reference proteome</keyword>
<dbReference type="AlphaFoldDB" id="A0A2U1L3S4"/>
<evidence type="ECO:0000313" key="1">
    <source>
        <dbReference type="EMBL" id="PWA43631.1"/>
    </source>
</evidence>
<comment type="caution">
    <text evidence="1">The sequence shown here is derived from an EMBL/GenBank/DDBJ whole genome shotgun (WGS) entry which is preliminary data.</text>
</comment>